<keyword evidence="3" id="KW-1185">Reference proteome</keyword>
<sequence length="325" mass="37555">MEENSKILDITQKWLHEDQNYPSHPTHRVTIVYVSRSFIITSESYSTQTKNAGPLSILTKKLSSWNEYYEWRGIPLDSHVALRLHWELNSESVIPRGFFEWKETMDSWGSKMIFAIEVVAEMAAIGSTEVTFYLGYVTHKVHIFLLQYGVALNAMGKRVVDAPKILTVTGKIPFLSEFMNSLYECQYKSIFSTFARITEYINLDRYLHPHFRLYMREIRTVVYSQFLESYKSVTVEAMAKAFSVTVDFIDLELSLFIAVGKLHCKIDKVACVLETSRLDANNALYHILCFEFFSSSSKNRQNIANSDLPLLKGKVGYQNMPIINW</sequence>
<dbReference type="Proteomes" id="UP001177003">
    <property type="component" value="Chromosome 2"/>
</dbReference>
<proteinExistence type="predicted"/>
<evidence type="ECO:0000259" key="1">
    <source>
        <dbReference type="SMART" id="SM00088"/>
    </source>
</evidence>
<accession>A0AA35VZM2</accession>
<dbReference type="EMBL" id="OX465078">
    <property type="protein sequence ID" value="CAI9271962.1"/>
    <property type="molecule type" value="Genomic_DNA"/>
</dbReference>
<gene>
    <name evidence="2" type="ORF">LSALG_LOCUS12210</name>
</gene>
<evidence type="ECO:0000313" key="2">
    <source>
        <dbReference type="EMBL" id="CAI9271962.1"/>
    </source>
</evidence>
<dbReference type="Gene3D" id="1.25.40.570">
    <property type="match status" value="1"/>
</dbReference>
<dbReference type="InterPro" id="IPR019585">
    <property type="entry name" value="Rpn7/CSN1"/>
</dbReference>
<dbReference type="GO" id="GO:0043161">
    <property type="term" value="P:proteasome-mediated ubiquitin-dependent protein catabolic process"/>
    <property type="evidence" value="ECO:0007669"/>
    <property type="project" value="TreeGrafter"/>
</dbReference>
<evidence type="ECO:0000313" key="3">
    <source>
        <dbReference type="Proteomes" id="UP001177003"/>
    </source>
</evidence>
<dbReference type="PANTHER" id="PTHR14145:SF1">
    <property type="entry name" value="26S PROTEASOME NON-ATPASE REGULATORY SUBUNIT 6"/>
    <property type="match status" value="1"/>
</dbReference>
<dbReference type="Pfam" id="PF01399">
    <property type="entry name" value="PCI"/>
    <property type="match status" value="1"/>
</dbReference>
<dbReference type="SUPFAM" id="SSF46785">
    <property type="entry name" value="Winged helix' DNA-binding domain"/>
    <property type="match status" value="1"/>
</dbReference>
<dbReference type="AlphaFoldDB" id="A0AA35VZM2"/>
<name>A0AA35VZM2_LACSI</name>
<dbReference type="InterPro" id="IPR000717">
    <property type="entry name" value="PCI_dom"/>
</dbReference>
<protein>
    <recommendedName>
        <fullName evidence="1">PCI domain-containing protein</fullName>
    </recommendedName>
</protein>
<dbReference type="InterPro" id="IPR036390">
    <property type="entry name" value="WH_DNA-bd_sf"/>
</dbReference>
<feature type="domain" description="PCI" evidence="1">
    <location>
        <begin position="209"/>
        <end position="291"/>
    </location>
</feature>
<dbReference type="SMART" id="SM00088">
    <property type="entry name" value="PINT"/>
    <property type="match status" value="1"/>
</dbReference>
<dbReference type="PANTHER" id="PTHR14145">
    <property type="entry name" value="26S PROTESOME SUBUNIT 6"/>
    <property type="match status" value="1"/>
</dbReference>
<reference evidence="2" key="1">
    <citation type="submission" date="2023-04" db="EMBL/GenBank/DDBJ databases">
        <authorList>
            <person name="Vijverberg K."/>
            <person name="Xiong W."/>
            <person name="Schranz E."/>
        </authorList>
    </citation>
    <scope>NUCLEOTIDE SEQUENCE</scope>
</reference>
<organism evidence="2 3">
    <name type="scientific">Lactuca saligna</name>
    <name type="common">Willowleaf lettuce</name>
    <dbReference type="NCBI Taxonomy" id="75948"/>
    <lineage>
        <taxon>Eukaryota</taxon>
        <taxon>Viridiplantae</taxon>
        <taxon>Streptophyta</taxon>
        <taxon>Embryophyta</taxon>
        <taxon>Tracheophyta</taxon>
        <taxon>Spermatophyta</taxon>
        <taxon>Magnoliopsida</taxon>
        <taxon>eudicotyledons</taxon>
        <taxon>Gunneridae</taxon>
        <taxon>Pentapetalae</taxon>
        <taxon>asterids</taxon>
        <taxon>campanulids</taxon>
        <taxon>Asterales</taxon>
        <taxon>Asteraceae</taxon>
        <taxon>Cichorioideae</taxon>
        <taxon>Cichorieae</taxon>
        <taxon>Lactucinae</taxon>
        <taxon>Lactuca</taxon>
    </lineage>
</organism>